<comment type="caution">
    <text evidence="5">The sequence shown here is derived from an EMBL/GenBank/DDBJ whole genome shotgun (WGS) entry which is preliminary data.</text>
</comment>
<dbReference type="GO" id="GO:1904262">
    <property type="term" value="P:negative regulation of TORC1 signaling"/>
    <property type="evidence" value="ECO:0007669"/>
    <property type="project" value="TreeGrafter"/>
</dbReference>
<dbReference type="GO" id="GO:0051321">
    <property type="term" value="P:meiotic cell cycle"/>
    <property type="evidence" value="ECO:0007669"/>
    <property type="project" value="UniProtKB-UniRule"/>
</dbReference>
<keyword evidence="2" id="KW-0732">Signal</keyword>
<proteinExistence type="inferred from homology"/>
<dbReference type="AlphaFoldDB" id="A0A9P6QJD8"/>
<dbReference type="EMBL" id="JAAAJB010000005">
    <property type="protein sequence ID" value="KAG0270442.1"/>
    <property type="molecule type" value="Genomic_DNA"/>
</dbReference>
<evidence type="ECO:0000256" key="1">
    <source>
        <dbReference type="ARBA" id="ARBA00010546"/>
    </source>
</evidence>
<evidence type="ECO:0000313" key="5">
    <source>
        <dbReference type="EMBL" id="KAG0270442.1"/>
    </source>
</evidence>
<organism evidence="5 6">
    <name type="scientific">Actinomortierella ambigua</name>
    <dbReference type="NCBI Taxonomy" id="1343610"/>
    <lineage>
        <taxon>Eukaryota</taxon>
        <taxon>Fungi</taxon>
        <taxon>Fungi incertae sedis</taxon>
        <taxon>Mucoromycota</taxon>
        <taxon>Mortierellomycotina</taxon>
        <taxon>Mortierellomycetes</taxon>
        <taxon>Mortierellales</taxon>
        <taxon>Mortierellaceae</taxon>
        <taxon>Actinomortierella</taxon>
    </lineage>
</organism>
<dbReference type="PANTHER" id="PTHR13153">
    <property type="entry name" value="CGTHBA PROTEIN -14 GENE PROTEIN"/>
    <property type="match status" value="1"/>
</dbReference>
<dbReference type="GO" id="GO:0034198">
    <property type="term" value="P:cellular response to amino acid starvation"/>
    <property type="evidence" value="ECO:0007669"/>
    <property type="project" value="TreeGrafter"/>
</dbReference>
<dbReference type="Pfam" id="PF03666">
    <property type="entry name" value="NPR3"/>
    <property type="match status" value="1"/>
</dbReference>
<dbReference type="PANTHER" id="PTHR13153:SF5">
    <property type="entry name" value="GATOR COMPLEX PROTEIN NPRL3"/>
    <property type="match status" value="1"/>
</dbReference>
<sequence length="929" mass="102267">MHGLVSIVIVTNSSRGHHFVYKYPSEGKHRGTASQAATNGTTVGQAPFSRTAWDEAVAAAGSPTGKPRRIEDSDDFQQSTTVHGYDTQFLANLLSPKLALCDKRFQLTVEDLTFIGHPVSLMGTEFRQRREQIKWKMARPRKQPLRRGWVMPGATPMMESDSSSDDDDVDDEDEENASDKDDVNGTLARTQGSSAALAERDSLTPRGGATPRDESAVPSQRQQQHHQQSLENSVSSKLHSDPSGWRQRRFRTHTSTSNPGSPSASDGSLSNQSPAPFTPLLGSTAAFTPTLLHHPVSGAGTSTIPGTPTPRHMFPPPIQVSIANDQGTSISGGNVGPGGPSNASGTLGVGPPDYHSISTPAVVPFQQMSYFHVIFVLKPSDLELNDVADQVYKNIACKLTAALRYEELNNQYVSQEATKILAIREEATQTGMSLAQFHEQVLKTSSLARAVRSIYDNIVADKVCHIVLNDSIDLSLQIPTLTPLTRTNGQFARQWTGLGGPAESPSTLYAAGSSGALTVATPNGLYSHWPTYMLMDEYELGIVYEFENFPLLYPYHALLLLEDPEEILKDIPLDANPTLVKLVQILVPYQCLDELQYILDCSMAQVYRLAAHLIYWRKAKLIGQIRTNNVYAVSPKAEINRALLAEFSLHSPTVSLPSILHELSTPTMFKSIIPGGGKDKEAQTLYMEVLTFLLRKDLVVQMHTYVSVIVPEHIKMGISAEEYEQMREAENNAATTPTMDLTPGQHVPRGGQSSSVQSADHHLSRHQQEQQHLQQLTLPNQGIRHHHRSSTGPGQNGGNTQQQASQQQQQQQQQQLPSQTSAANTGMSSSLKSNHSLTPGSSKISGKRQDNSSLIPNPGQASELEQEWLVRMGENQPQSVADLFMRLVPYFDGRHHLEEITFREQIALKDLKTVMKAFNDYLITTWAYQ</sequence>
<name>A0A9P6QJD8_9FUNG</name>
<evidence type="ECO:0000256" key="3">
    <source>
        <dbReference type="SAM" id="MobiDB-lite"/>
    </source>
</evidence>
<dbReference type="GO" id="GO:0005774">
    <property type="term" value="C:vacuolar membrane"/>
    <property type="evidence" value="ECO:0007669"/>
    <property type="project" value="UniProtKB-SubCell"/>
</dbReference>
<feature type="compositionally biased region" description="Polar residues" evidence="3">
    <location>
        <begin position="253"/>
        <end position="275"/>
    </location>
</feature>
<dbReference type="OrthoDB" id="18648at2759"/>
<dbReference type="Proteomes" id="UP000807716">
    <property type="component" value="Unassembled WGS sequence"/>
</dbReference>
<feature type="compositionally biased region" description="Polar residues" evidence="3">
    <location>
        <begin position="824"/>
        <end position="844"/>
    </location>
</feature>
<keyword evidence="6" id="KW-1185">Reference proteome</keyword>
<keyword evidence="2" id="KW-0469">Meiosis</keyword>
<dbReference type="InterPro" id="IPR056603">
    <property type="entry name" value="HTH_NPRL3"/>
</dbReference>
<evidence type="ECO:0000256" key="2">
    <source>
        <dbReference type="RuleBase" id="RU368069"/>
    </source>
</evidence>
<dbReference type="InterPro" id="IPR005365">
    <property type="entry name" value="Npr3"/>
</dbReference>
<feature type="compositionally biased region" description="Basic and acidic residues" evidence="3">
    <location>
        <begin position="759"/>
        <end position="769"/>
    </location>
</feature>
<dbReference type="GO" id="GO:0038202">
    <property type="term" value="P:TORC1 signaling"/>
    <property type="evidence" value="ECO:0007669"/>
    <property type="project" value="TreeGrafter"/>
</dbReference>
<feature type="compositionally biased region" description="Acidic residues" evidence="3">
    <location>
        <begin position="162"/>
        <end position="176"/>
    </location>
</feature>
<dbReference type="GO" id="GO:0010508">
    <property type="term" value="P:positive regulation of autophagy"/>
    <property type="evidence" value="ECO:0007669"/>
    <property type="project" value="TreeGrafter"/>
</dbReference>
<evidence type="ECO:0000313" key="6">
    <source>
        <dbReference type="Proteomes" id="UP000807716"/>
    </source>
</evidence>
<comment type="function">
    <text evidence="2">Mediates inactivation of the TORC1 complex in response to amino acid starvation. Required for meiotic nuclear division.</text>
</comment>
<feature type="region of interest" description="Disordered" evidence="3">
    <location>
        <begin position="734"/>
        <end position="860"/>
    </location>
</feature>
<protein>
    <recommendedName>
        <fullName evidence="2">Nitrogen permease regulator 3</fullName>
    </recommendedName>
    <alternativeName>
        <fullName evidence="2">Required for meiotic nuclear division protein 11</fullName>
    </alternativeName>
</protein>
<accession>A0A9P6QJD8</accession>
<reference evidence="5" key="1">
    <citation type="journal article" date="2020" name="Fungal Divers.">
        <title>Resolving the Mortierellaceae phylogeny through synthesis of multi-gene phylogenetics and phylogenomics.</title>
        <authorList>
            <person name="Vandepol N."/>
            <person name="Liber J."/>
            <person name="Desiro A."/>
            <person name="Na H."/>
            <person name="Kennedy M."/>
            <person name="Barry K."/>
            <person name="Grigoriev I.V."/>
            <person name="Miller A.N."/>
            <person name="O'Donnell K."/>
            <person name="Stajich J.E."/>
            <person name="Bonito G."/>
        </authorList>
    </citation>
    <scope>NUCLEOTIDE SEQUENCE</scope>
    <source>
        <strain evidence="5">BC1065</strain>
    </source>
</reference>
<dbReference type="GO" id="GO:1990130">
    <property type="term" value="C:GATOR1 complex"/>
    <property type="evidence" value="ECO:0007669"/>
    <property type="project" value="TreeGrafter"/>
</dbReference>
<feature type="domain" description="GATOR1 complex protein NPRL3 C-terminal HTH" evidence="4">
    <location>
        <begin position="862"/>
        <end position="923"/>
    </location>
</feature>
<feature type="compositionally biased region" description="Low complexity" evidence="3">
    <location>
        <begin position="790"/>
        <end position="823"/>
    </location>
</feature>
<gene>
    <name evidence="5" type="primary">NPR3</name>
    <name evidence="5" type="ORF">DFQ27_006654</name>
</gene>
<feature type="region of interest" description="Disordered" evidence="3">
    <location>
        <begin position="137"/>
        <end position="351"/>
    </location>
</feature>
<comment type="similarity">
    <text evidence="1 2">Belongs to the NPR3 family.</text>
</comment>
<dbReference type="Pfam" id="PF24064">
    <property type="entry name" value="HTH_NPRL3"/>
    <property type="match status" value="1"/>
</dbReference>
<comment type="subcellular location">
    <subcellularLocation>
        <location evidence="2">Vacuole membrane</location>
        <topology evidence="2">Peripheral membrane protein</topology>
    </subcellularLocation>
</comment>
<evidence type="ECO:0000259" key="4">
    <source>
        <dbReference type="Pfam" id="PF24064"/>
    </source>
</evidence>